<sequence>EAVINKVDSFTQKVAHITYHLIASPDNSGHPGQANRDPNPT</sequence>
<gene>
    <name evidence="2" type="ORF">FWILDA_LOCUS19938</name>
</gene>
<protein>
    <submittedName>
        <fullName evidence="2">17082_t:CDS:1</fullName>
    </submittedName>
</protein>
<organism evidence="2 3">
    <name type="scientific">Funneliformis geosporum</name>
    <dbReference type="NCBI Taxonomy" id="1117311"/>
    <lineage>
        <taxon>Eukaryota</taxon>
        <taxon>Fungi</taxon>
        <taxon>Fungi incertae sedis</taxon>
        <taxon>Mucoromycota</taxon>
        <taxon>Glomeromycotina</taxon>
        <taxon>Glomeromycetes</taxon>
        <taxon>Glomerales</taxon>
        <taxon>Glomeraceae</taxon>
        <taxon>Funneliformis</taxon>
    </lineage>
</organism>
<feature type="non-terminal residue" evidence="2">
    <location>
        <position position="41"/>
    </location>
</feature>
<feature type="non-terminal residue" evidence="2">
    <location>
        <position position="1"/>
    </location>
</feature>
<evidence type="ECO:0000313" key="2">
    <source>
        <dbReference type="EMBL" id="CAI2201183.1"/>
    </source>
</evidence>
<name>A0A9W4X189_9GLOM</name>
<dbReference type="Proteomes" id="UP001153678">
    <property type="component" value="Unassembled WGS sequence"/>
</dbReference>
<feature type="region of interest" description="Disordered" evidence="1">
    <location>
        <begin position="22"/>
        <end position="41"/>
    </location>
</feature>
<dbReference type="AlphaFoldDB" id="A0A9W4X189"/>
<accession>A0A9W4X189</accession>
<evidence type="ECO:0000256" key="1">
    <source>
        <dbReference type="SAM" id="MobiDB-lite"/>
    </source>
</evidence>
<comment type="caution">
    <text evidence="2">The sequence shown here is derived from an EMBL/GenBank/DDBJ whole genome shotgun (WGS) entry which is preliminary data.</text>
</comment>
<keyword evidence="3" id="KW-1185">Reference proteome</keyword>
<dbReference type="EMBL" id="CAMKVN010026777">
    <property type="protein sequence ID" value="CAI2201183.1"/>
    <property type="molecule type" value="Genomic_DNA"/>
</dbReference>
<proteinExistence type="predicted"/>
<evidence type="ECO:0000313" key="3">
    <source>
        <dbReference type="Proteomes" id="UP001153678"/>
    </source>
</evidence>
<reference evidence="2" key="1">
    <citation type="submission" date="2022-08" db="EMBL/GenBank/DDBJ databases">
        <authorList>
            <person name="Kallberg Y."/>
            <person name="Tangrot J."/>
            <person name="Rosling A."/>
        </authorList>
    </citation>
    <scope>NUCLEOTIDE SEQUENCE</scope>
    <source>
        <strain evidence="2">Wild A</strain>
    </source>
</reference>